<dbReference type="Pfam" id="PF06940">
    <property type="entry name" value="DUF1287"/>
    <property type="match status" value="1"/>
</dbReference>
<evidence type="ECO:0000313" key="2">
    <source>
        <dbReference type="EMBL" id="GFP32227.1"/>
    </source>
</evidence>
<dbReference type="AlphaFoldDB" id="A0A6V8PJ15"/>
<dbReference type="Gene3D" id="3.90.1720.10">
    <property type="entry name" value="endopeptidase domain like (from Nostoc punctiforme)"/>
    <property type="match status" value="1"/>
</dbReference>
<protein>
    <recommendedName>
        <fullName evidence="4">DUF1287 domain-containing protein</fullName>
    </recommendedName>
</protein>
<dbReference type="InterPro" id="IPR009706">
    <property type="entry name" value="DUF1287"/>
</dbReference>
<name>A0A6V8PJ15_9ACTN</name>
<feature type="region of interest" description="Disordered" evidence="1">
    <location>
        <begin position="50"/>
        <end position="79"/>
    </location>
</feature>
<evidence type="ECO:0000313" key="3">
    <source>
        <dbReference type="Proteomes" id="UP000568877"/>
    </source>
</evidence>
<accession>A0A6V8PJ15</accession>
<proteinExistence type="predicted"/>
<reference evidence="2 3" key="1">
    <citation type="journal article" date="2020" name="Front. Microbiol.">
        <title>Single-cell genomics of novel Actinobacteria with the Wood-Ljungdahl pathway discovered in a serpentinizing system.</title>
        <authorList>
            <person name="Merino N."/>
            <person name="Kawai M."/>
            <person name="Boyd E.S."/>
            <person name="Colman D.R."/>
            <person name="McGlynn S.E."/>
            <person name="Nealson K.H."/>
            <person name="Kurokawa K."/>
            <person name="Hongoh Y."/>
        </authorList>
    </citation>
    <scope>NUCLEOTIDE SEQUENCE [LARGE SCALE GENOMIC DNA]</scope>
    <source>
        <strain evidence="2 3">S42</strain>
    </source>
</reference>
<gene>
    <name evidence="2" type="ORF">HKBW3S42_00533</name>
</gene>
<dbReference type="EMBL" id="BLSA01000045">
    <property type="protein sequence ID" value="GFP32227.1"/>
    <property type="molecule type" value="Genomic_DNA"/>
</dbReference>
<evidence type="ECO:0008006" key="4">
    <source>
        <dbReference type="Google" id="ProtNLM"/>
    </source>
</evidence>
<dbReference type="Proteomes" id="UP000568877">
    <property type="component" value="Unassembled WGS sequence"/>
</dbReference>
<organism evidence="2 3">
    <name type="scientific">Candidatus Hakubella thermalkaliphila</name>
    <dbReference type="NCBI Taxonomy" id="2754717"/>
    <lineage>
        <taxon>Bacteria</taxon>
        <taxon>Bacillati</taxon>
        <taxon>Actinomycetota</taxon>
        <taxon>Actinomycetota incertae sedis</taxon>
        <taxon>Candidatus Hakubellales</taxon>
        <taxon>Candidatus Hakubellaceae</taxon>
        <taxon>Candidatus Hakubella</taxon>
    </lineage>
</organism>
<comment type="caution">
    <text evidence="2">The sequence shown here is derived from an EMBL/GenBank/DDBJ whole genome shotgun (WGS) entry which is preliminary data.</text>
</comment>
<evidence type="ECO:0000256" key="1">
    <source>
        <dbReference type="SAM" id="MobiDB-lite"/>
    </source>
</evidence>
<feature type="compositionally biased region" description="Basic and acidic residues" evidence="1">
    <location>
        <begin position="50"/>
        <end position="63"/>
    </location>
</feature>
<sequence length="274" mass="30746">MKNRDGLLTFALIALVALQALALLVSYDDKAVAERLLQKRSGVEVIETDVSRAETSEEAKQPLEEPLTEEVTPEEPKSPEGFTIREVEIAEPQQKILADAKKQITEHIINKAGYYEGGYPPPGEGLATDVIARALRSAGYDLRELMYQDMKAYPQDYPWKLYEIKTVDKNIDFRRTPHQEAFFKKYGLDLTNELKPGDPENLAQWLPGDIVFFSTKGDDWSDHVAIVSDTLSPEGVPLVIHSAPDPGYVVEADIMTNPKYKIVGHYRYPPPGTE</sequence>